<reference evidence="2" key="1">
    <citation type="journal article" date="2023" name="Nat. Plants">
        <title>Single-cell RNA sequencing provides a high-resolution roadmap for understanding the multicellular compartmentation of specialized metabolism.</title>
        <authorList>
            <person name="Sun S."/>
            <person name="Shen X."/>
            <person name="Li Y."/>
            <person name="Li Y."/>
            <person name="Wang S."/>
            <person name="Li R."/>
            <person name="Zhang H."/>
            <person name="Shen G."/>
            <person name="Guo B."/>
            <person name="Wei J."/>
            <person name="Xu J."/>
            <person name="St-Pierre B."/>
            <person name="Chen S."/>
            <person name="Sun C."/>
        </authorList>
    </citation>
    <scope>NUCLEOTIDE SEQUENCE [LARGE SCALE GENOMIC DNA]</scope>
</reference>
<name>A0ACC0AVT3_CATRO</name>
<dbReference type="Proteomes" id="UP001060085">
    <property type="component" value="Linkage Group LG05"/>
</dbReference>
<accession>A0ACC0AVT3</accession>
<proteinExistence type="predicted"/>
<keyword evidence="2" id="KW-1185">Reference proteome</keyword>
<gene>
    <name evidence="1" type="ORF">M9H77_23435</name>
</gene>
<comment type="caution">
    <text evidence="1">The sequence shown here is derived from an EMBL/GenBank/DDBJ whole genome shotgun (WGS) entry which is preliminary data.</text>
</comment>
<dbReference type="EMBL" id="CM044705">
    <property type="protein sequence ID" value="KAI5664112.1"/>
    <property type="molecule type" value="Genomic_DNA"/>
</dbReference>
<sequence>MPGRFGVSREEKKRERNRERGLPRLDTAFPLLGDRLVSPPRHLFDFLPSVSPQRSIILQQVVSKPGSGSSAPASDSDPASELAIDLQKENESHGENLFVRGRIDWREPPNYRFKRHSKSREENKPNYSIPLQPNDVNGPQSWSRFFLTRSRDARARVSREEKKRERNRERGLLVTSITAAISEGIIPDHPLTYLQRLNVALPPLGDLLRSIILQQNPRPREGLNKIFSSKFKQPKVL</sequence>
<protein>
    <submittedName>
        <fullName evidence="1">Uncharacterized protein</fullName>
    </submittedName>
</protein>
<evidence type="ECO:0000313" key="2">
    <source>
        <dbReference type="Proteomes" id="UP001060085"/>
    </source>
</evidence>
<organism evidence="1 2">
    <name type="scientific">Catharanthus roseus</name>
    <name type="common">Madagascar periwinkle</name>
    <name type="synonym">Vinca rosea</name>
    <dbReference type="NCBI Taxonomy" id="4058"/>
    <lineage>
        <taxon>Eukaryota</taxon>
        <taxon>Viridiplantae</taxon>
        <taxon>Streptophyta</taxon>
        <taxon>Embryophyta</taxon>
        <taxon>Tracheophyta</taxon>
        <taxon>Spermatophyta</taxon>
        <taxon>Magnoliopsida</taxon>
        <taxon>eudicotyledons</taxon>
        <taxon>Gunneridae</taxon>
        <taxon>Pentapetalae</taxon>
        <taxon>asterids</taxon>
        <taxon>lamiids</taxon>
        <taxon>Gentianales</taxon>
        <taxon>Apocynaceae</taxon>
        <taxon>Rauvolfioideae</taxon>
        <taxon>Vinceae</taxon>
        <taxon>Catharanthinae</taxon>
        <taxon>Catharanthus</taxon>
    </lineage>
</organism>
<evidence type="ECO:0000313" key="1">
    <source>
        <dbReference type="EMBL" id="KAI5664112.1"/>
    </source>
</evidence>